<proteinExistence type="predicted"/>
<organism evidence="2 3">
    <name type="scientific">Cytobacillus citreus</name>
    <dbReference type="NCBI Taxonomy" id="2833586"/>
    <lineage>
        <taxon>Bacteria</taxon>
        <taxon>Bacillati</taxon>
        <taxon>Bacillota</taxon>
        <taxon>Bacilli</taxon>
        <taxon>Bacillales</taxon>
        <taxon>Bacillaceae</taxon>
        <taxon>Cytobacillus</taxon>
    </lineage>
</organism>
<dbReference type="InterPro" id="IPR034660">
    <property type="entry name" value="DinB/YfiT-like"/>
</dbReference>
<keyword evidence="3" id="KW-1185">Reference proteome</keyword>
<sequence>MNKLVNDNLYETRNNLLKEITILSDAQFNSKPDMNMWSIAQVCHHLVLVEEASIKAIAWGLKEIDSTQKERKNVQLIYLDRTKKIKAPKIVEPDVEPFEVQQIIDLLNDSRKKLMTFLSTIEDKSILAEKSVKHPALGELLLDQWIDLIYFHEQRHIEQIKEIKLLLDNLLI</sequence>
<name>A0ABS5NY33_9BACI</name>
<dbReference type="InterPro" id="IPR024775">
    <property type="entry name" value="DinB-like"/>
</dbReference>
<evidence type="ECO:0000313" key="3">
    <source>
        <dbReference type="Proteomes" id="UP000681027"/>
    </source>
</evidence>
<accession>A0ABS5NY33</accession>
<protein>
    <submittedName>
        <fullName evidence="2">DinB family protein</fullName>
    </submittedName>
</protein>
<dbReference type="Pfam" id="PF12867">
    <property type="entry name" value="DinB_2"/>
    <property type="match status" value="1"/>
</dbReference>
<dbReference type="RefSeq" id="WP_213104201.1">
    <property type="nucleotide sequence ID" value="NZ_JAGYPM010000006.1"/>
</dbReference>
<dbReference type="EMBL" id="JAGYPM010000006">
    <property type="protein sequence ID" value="MBS4192740.1"/>
    <property type="molecule type" value="Genomic_DNA"/>
</dbReference>
<feature type="domain" description="DinB-like" evidence="1">
    <location>
        <begin position="9"/>
        <end position="160"/>
    </location>
</feature>
<evidence type="ECO:0000313" key="2">
    <source>
        <dbReference type="EMBL" id="MBS4192740.1"/>
    </source>
</evidence>
<evidence type="ECO:0000259" key="1">
    <source>
        <dbReference type="Pfam" id="PF12867"/>
    </source>
</evidence>
<dbReference type="Proteomes" id="UP000681027">
    <property type="component" value="Unassembled WGS sequence"/>
</dbReference>
<dbReference type="Gene3D" id="1.20.120.450">
    <property type="entry name" value="dinb family like domain"/>
    <property type="match status" value="1"/>
</dbReference>
<gene>
    <name evidence="2" type="ORF">KHA94_21655</name>
</gene>
<dbReference type="SUPFAM" id="SSF109854">
    <property type="entry name" value="DinB/YfiT-like putative metalloenzymes"/>
    <property type="match status" value="1"/>
</dbReference>
<comment type="caution">
    <text evidence="2">The sequence shown here is derived from an EMBL/GenBank/DDBJ whole genome shotgun (WGS) entry which is preliminary data.</text>
</comment>
<reference evidence="2 3" key="1">
    <citation type="submission" date="2021-05" db="EMBL/GenBank/DDBJ databases">
        <title>Novel Bacillus species.</title>
        <authorList>
            <person name="Liu G."/>
        </authorList>
    </citation>
    <scope>NUCLEOTIDE SEQUENCE [LARGE SCALE GENOMIC DNA]</scope>
    <source>
        <strain evidence="2 3">FJAT-49705</strain>
    </source>
</reference>